<dbReference type="Gene3D" id="3.30.420.10">
    <property type="entry name" value="Ribonuclease H-like superfamily/Ribonuclease H"/>
    <property type="match status" value="3"/>
</dbReference>
<feature type="region of interest" description="Disordered" evidence="2">
    <location>
        <begin position="584"/>
        <end position="607"/>
    </location>
</feature>
<evidence type="ECO:0000313" key="3">
    <source>
        <dbReference type="EMBL" id="UYV78567.1"/>
    </source>
</evidence>
<name>A0ABY6LBP1_9ARAC</name>
<accession>A0ABY6LBP1</accession>
<protein>
    <recommendedName>
        <fullName evidence="5">Integrase catalytic domain-containing protein</fullName>
    </recommendedName>
</protein>
<dbReference type="Proteomes" id="UP001235939">
    <property type="component" value="Chromosome 16"/>
</dbReference>
<feature type="compositionally biased region" description="Basic and acidic residues" evidence="2">
    <location>
        <begin position="591"/>
        <end position="607"/>
    </location>
</feature>
<evidence type="ECO:0000256" key="2">
    <source>
        <dbReference type="SAM" id="MobiDB-lite"/>
    </source>
</evidence>
<dbReference type="SUPFAM" id="SSF53098">
    <property type="entry name" value="Ribonuclease H-like"/>
    <property type="match status" value="3"/>
</dbReference>
<evidence type="ECO:0000313" key="4">
    <source>
        <dbReference type="Proteomes" id="UP001235939"/>
    </source>
</evidence>
<evidence type="ECO:0008006" key="5">
    <source>
        <dbReference type="Google" id="ProtNLM"/>
    </source>
</evidence>
<sequence length="984" mass="114099">MSYVLRFIGKLKKQLTEKGPLKVSELEFAEKILVKVIQEMVSIERLSSIKGLKIFKNSEGLWSSIHFVNIKGKIWIIRGRKTIKKIISKCIVCKRFKEKALQRPMAALPESRIGIGKPFKITGVDLLGPLYLKDSRKAWVAAYTCAVYRAIHLELVENLEAGAFMMALHRFICRRGRPEKIYSDNGTVTTTKIEMIGAEEYDEKAVMKELESTAHYEKMYSAVLIRIDRILKAQVEKNILLKKVEKQWPNSEPTIDQQEVCSEERIVNTNINLNVDCKDWLLKRRSDYHLKIRIMSYVLRFIGKLKKQLTEKGPLKVSELEFAEKILVKVIQEMVSIERLSSIKGLKIFKNSEGLWSSIHFVNIKGKIWIIRGRKTIKKIISKCIVCKRFKEKALQRPMAALPESRIGIGKPFKITGVDLLGPLYLKDSRKAWVAAYTCAVYRAIQLELVENLEAGAFMMALHRFICRRGRPEKIYSDNGTVTTTKAVMKELESTAHYEKMYSAVLIRIDRILKAQVEKNILLKKVEKLKLRKSILLKKVKRLKLRKSILLKKVKRLKLRKKSKKAQVEKKYFVEESEKSQVEKNSVVETEESHKTEVEKKSVVEESEKSQVEKNSVVETEESHKYEVEKKSVVKESEKAQVEKKSVVEESDKAQVEKKSVVEESEKSQVEKRSVVEVDESHKAEVKKKSVEADENGKAEIDKRSVIESESAEPLKKEEDVIADSGMELRQWETTETSNLRDGNDTKVLELLWNRKTDTLNCEISLSVIIRRIYLSLGQELFDTIGFYLPVIAPKILLQKTWNRASGWDDPLGKDIREATSIGTNFSKLNRIFKNLNWAKIEKESSNERIHWIFIPPAAPWWGGFWERMVRTIKEMLIKMLGHRKLNYVQLQTILCEIEHLIDNRPLTYVSEDDNDLKPLTPNEFLQNGPEPSFPELENLKPEMLHEKYKKLGQLKKELKRRFLKEYLGTLIQKSENFDRRHLK</sequence>
<keyword evidence="1" id="KW-0175">Coiled coil</keyword>
<feature type="region of interest" description="Disordered" evidence="2">
    <location>
        <begin position="641"/>
        <end position="664"/>
    </location>
</feature>
<feature type="coiled-coil region" evidence="1">
    <location>
        <begin position="512"/>
        <end position="560"/>
    </location>
</feature>
<evidence type="ECO:0000256" key="1">
    <source>
        <dbReference type="SAM" id="Coils"/>
    </source>
</evidence>
<gene>
    <name evidence="3" type="ORF">LAZ67_16002016</name>
</gene>
<dbReference type="InterPro" id="IPR012337">
    <property type="entry name" value="RNaseH-like_sf"/>
</dbReference>
<proteinExistence type="predicted"/>
<dbReference type="EMBL" id="CP092878">
    <property type="protein sequence ID" value="UYV78567.1"/>
    <property type="molecule type" value="Genomic_DNA"/>
</dbReference>
<dbReference type="InterPro" id="IPR036397">
    <property type="entry name" value="RNaseH_sf"/>
</dbReference>
<organism evidence="3 4">
    <name type="scientific">Cordylochernes scorpioides</name>
    <dbReference type="NCBI Taxonomy" id="51811"/>
    <lineage>
        <taxon>Eukaryota</taxon>
        <taxon>Metazoa</taxon>
        <taxon>Ecdysozoa</taxon>
        <taxon>Arthropoda</taxon>
        <taxon>Chelicerata</taxon>
        <taxon>Arachnida</taxon>
        <taxon>Pseudoscorpiones</taxon>
        <taxon>Cheliferoidea</taxon>
        <taxon>Chernetidae</taxon>
        <taxon>Cordylochernes</taxon>
    </lineage>
</organism>
<dbReference type="PANTHER" id="PTHR47331">
    <property type="entry name" value="PHD-TYPE DOMAIN-CONTAINING PROTEIN"/>
    <property type="match status" value="1"/>
</dbReference>
<reference evidence="3 4" key="1">
    <citation type="submission" date="2022-01" db="EMBL/GenBank/DDBJ databases">
        <title>A chromosomal length assembly of Cordylochernes scorpioides.</title>
        <authorList>
            <person name="Zeh D."/>
            <person name="Zeh J."/>
        </authorList>
    </citation>
    <scope>NUCLEOTIDE SEQUENCE [LARGE SCALE GENOMIC DNA]</scope>
    <source>
        <strain evidence="3">IN4F17</strain>
        <tissue evidence="3">Whole Body</tissue>
    </source>
</reference>
<keyword evidence="4" id="KW-1185">Reference proteome</keyword>